<evidence type="ECO:0000259" key="9">
    <source>
        <dbReference type="Pfam" id="PF04552"/>
    </source>
</evidence>
<dbReference type="PROSITE" id="PS50044">
    <property type="entry name" value="SIGMA54_3"/>
    <property type="match status" value="1"/>
</dbReference>
<reference evidence="11 12" key="2">
    <citation type="submission" date="2020-08" db="EMBL/GenBank/DDBJ databases">
        <authorList>
            <person name="Ueki A."/>
            <person name="Tonouchi A."/>
        </authorList>
    </citation>
    <scope>NUCLEOTIDE SEQUENCE [LARGE SCALE GENOMIC DNA]</scope>
    <source>
        <strain evidence="11 12">CTTW</strain>
    </source>
</reference>
<keyword evidence="5" id="KW-0805">Transcription regulation</keyword>
<dbReference type="GO" id="GO:0003677">
    <property type="term" value="F:DNA binding"/>
    <property type="evidence" value="ECO:0007669"/>
    <property type="project" value="UniProtKB-KW"/>
</dbReference>
<dbReference type="Pfam" id="PF04552">
    <property type="entry name" value="Sigma54_DBD"/>
    <property type="match status" value="1"/>
</dbReference>
<dbReference type="PRINTS" id="PR00045">
    <property type="entry name" value="SIGMA54FCT"/>
</dbReference>
<feature type="domain" description="RNA polymerase sigma factor 54 DNA-binding" evidence="9">
    <location>
        <begin position="307"/>
        <end position="465"/>
    </location>
</feature>
<dbReference type="RefSeq" id="WP_185258774.1">
    <property type="nucleotide sequence ID" value="NZ_AP023368.1"/>
</dbReference>
<keyword evidence="4" id="KW-0548">Nucleotidyltransferase</keyword>
<evidence type="ECO:0000256" key="4">
    <source>
        <dbReference type="ARBA" id="ARBA00022695"/>
    </source>
</evidence>
<keyword evidence="6" id="KW-0731">Sigma factor</keyword>
<dbReference type="GO" id="GO:0016987">
    <property type="term" value="F:sigma factor activity"/>
    <property type="evidence" value="ECO:0007669"/>
    <property type="project" value="UniProtKB-KW"/>
</dbReference>
<keyword evidence="7" id="KW-0238">DNA-binding</keyword>
<dbReference type="Proteomes" id="UP000515703">
    <property type="component" value="Chromosome"/>
</dbReference>
<dbReference type="AlphaFoldDB" id="A0A7I8DM93"/>
<evidence type="ECO:0000313" key="11">
    <source>
        <dbReference type="EMBL" id="BCJ98444.1"/>
    </source>
</evidence>
<dbReference type="Gene3D" id="1.10.10.1330">
    <property type="entry name" value="RNA polymerase sigma-54 factor, core-binding domain"/>
    <property type="match status" value="1"/>
</dbReference>
<dbReference type="NCBIfam" id="TIGR02395">
    <property type="entry name" value="rpoN_sigma"/>
    <property type="match status" value="1"/>
</dbReference>
<dbReference type="InterPro" id="IPR007046">
    <property type="entry name" value="RNA_pol_sigma_54_core-bd"/>
</dbReference>
<dbReference type="GO" id="GO:0016779">
    <property type="term" value="F:nucleotidyltransferase activity"/>
    <property type="evidence" value="ECO:0007669"/>
    <property type="project" value="UniProtKB-KW"/>
</dbReference>
<feature type="domain" description="RNA polymerase sigma factor 54 core-binding" evidence="10">
    <location>
        <begin position="107"/>
        <end position="293"/>
    </location>
</feature>
<evidence type="ECO:0000313" key="12">
    <source>
        <dbReference type="Proteomes" id="UP000515703"/>
    </source>
</evidence>
<dbReference type="InterPro" id="IPR038709">
    <property type="entry name" value="RpoN_core-bd_sf"/>
</dbReference>
<comment type="similarity">
    <text evidence="1">Belongs to the sigma-54 factor family.</text>
</comment>
<dbReference type="PROSITE" id="PS00717">
    <property type="entry name" value="SIGMA54_1"/>
    <property type="match status" value="1"/>
</dbReference>
<evidence type="ECO:0000256" key="8">
    <source>
        <dbReference type="ARBA" id="ARBA00023163"/>
    </source>
</evidence>
<gene>
    <name evidence="11" type="primary">hno</name>
    <name evidence="11" type="ORF">bsdcttw_14850</name>
</gene>
<dbReference type="Pfam" id="PF04963">
    <property type="entry name" value="Sigma54_CBD"/>
    <property type="match status" value="1"/>
</dbReference>
<dbReference type="PIRSF" id="PIRSF000774">
    <property type="entry name" value="RpoN"/>
    <property type="match status" value="1"/>
</dbReference>
<evidence type="ECO:0000256" key="7">
    <source>
        <dbReference type="ARBA" id="ARBA00023125"/>
    </source>
</evidence>
<dbReference type="InterPro" id="IPR000394">
    <property type="entry name" value="RNA_pol_sigma_54"/>
</dbReference>
<reference evidence="11 12" key="1">
    <citation type="submission" date="2020-08" db="EMBL/GenBank/DDBJ databases">
        <title>Draft genome sequencing of an Anaerocolumna strain isolated from anoxic soil subjected to BSD treatment.</title>
        <authorList>
            <person name="Uek A."/>
            <person name="Tonouchi A."/>
        </authorList>
    </citation>
    <scope>NUCLEOTIDE SEQUENCE [LARGE SCALE GENOMIC DNA]</scope>
    <source>
        <strain evidence="11 12">CTTW</strain>
    </source>
</reference>
<protein>
    <submittedName>
        <fullName evidence="11">RNA polymerase sigma-54 factor</fullName>
    </submittedName>
</protein>
<dbReference type="InterPro" id="IPR007634">
    <property type="entry name" value="RNA_pol_sigma_54_DNA-bd"/>
</dbReference>
<dbReference type="PANTHER" id="PTHR32248">
    <property type="entry name" value="RNA POLYMERASE SIGMA-54 FACTOR"/>
    <property type="match status" value="1"/>
</dbReference>
<dbReference type="Gene3D" id="1.10.10.60">
    <property type="entry name" value="Homeodomain-like"/>
    <property type="match status" value="1"/>
</dbReference>
<name>A0A7I8DM93_9FIRM</name>
<dbReference type="EMBL" id="AP023368">
    <property type="protein sequence ID" value="BCJ98444.1"/>
    <property type="molecule type" value="Genomic_DNA"/>
</dbReference>
<dbReference type="Pfam" id="PF00309">
    <property type="entry name" value="Sigma54_AID"/>
    <property type="match status" value="1"/>
</dbReference>
<evidence type="ECO:0000256" key="6">
    <source>
        <dbReference type="ARBA" id="ARBA00023082"/>
    </source>
</evidence>
<dbReference type="GO" id="GO:0000428">
    <property type="term" value="C:DNA-directed RNA polymerase complex"/>
    <property type="evidence" value="ECO:0007669"/>
    <property type="project" value="UniProtKB-KW"/>
</dbReference>
<proteinExistence type="inferred from homology"/>
<accession>A0A7I8DM93</accession>
<keyword evidence="12" id="KW-1185">Reference proteome</keyword>
<dbReference type="KEGG" id="acht:bsdcttw_14850"/>
<evidence type="ECO:0000256" key="1">
    <source>
        <dbReference type="ARBA" id="ARBA00008798"/>
    </source>
</evidence>
<evidence type="ECO:0000256" key="2">
    <source>
        <dbReference type="ARBA" id="ARBA00022478"/>
    </source>
</evidence>
<keyword evidence="2" id="KW-0240">DNA-directed RNA polymerase</keyword>
<dbReference type="PANTHER" id="PTHR32248:SF4">
    <property type="entry name" value="RNA POLYMERASE SIGMA-54 FACTOR"/>
    <property type="match status" value="1"/>
</dbReference>
<evidence type="ECO:0000256" key="5">
    <source>
        <dbReference type="ARBA" id="ARBA00023015"/>
    </source>
</evidence>
<dbReference type="GO" id="GO:0001216">
    <property type="term" value="F:DNA-binding transcription activator activity"/>
    <property type="evidence" value="ECO:0007669"/>
    <property type="project" value="InterPro"/>
</dbReference>
<evidence type="ECO:0000256" key="3">
    <source>
        <dbReference type="ARBA" id="ARBA00022679"/>
    </source>
</evidence>
<keyword evidence="3" id="KW-0808">Transferase</keyword>
<evidence type="ECO:0000259" key="10">
    <source>
        <dbReference type="Pfam" id="PF04963"/>
    </source>
</evidence>
<dbReference type="GO" id="GO:0006352">
    <property type="term" value="P:DNA-templated transcription initiation"/>
    <property type="evidence" value="ECO:0007669"/>
    <property type="project" value="InterPro"/>
</dbReference>
<organism evidence="11 12">
    <name type="scientific">Anaerocolumna chitinilytica</name>
    <dbReference type="NCBI Taxonomy" id="1727145"/>
    <lineage>
        <taxon>Bacteria</taxon>
        <taxon>Bacillati</taxon>
        <taxon>Bacillota</taxon>
        <taxon>Clostridia</taxon>
        <taxon>Lachnospirales</taxon>
        <taxon>Lachnospiraceae</taxon>
        <taxon>Anaerocolumna</taxon>
    </lineage>
</organism>
<dbReference type="PROSITE" id="PS00718">
    <property type="entry name" value="SIGMA54_2"/>
    <property type="match status" value="1"/>
</dbReference>
<keyword evidence="8" id="KW-0804">Transcription</keyword>
<sequence length="469" mass="54840">MDMNMKQNIQQEQRLLLTSDMKLSLQLLQMPIDDLQECIEKELNENPLLEIDYSNSDLNEDTDNADIKKEEEPFFYEKYIQNNKYDNYGGEIIYHDSDDDYDNNPFNYISQTATLKDYLKEQLMERDENEEILNICASLIEFINEDGLIPEEIKDISQLISKPYQMVFEASEILKDFQPWGIGAKDFRESLMIQLKKQNKYNEKLEEIIMKHLELLGDNKIKELAKILDDTVANVQNYVNIIKTLEPKPARGFYTGEATQYIIPEAFLKKIGNEYYIIMNDDLLPKLNVNSYYQRILKENKNQETVSFMKDKISSALAFIKGIEQRRNTIYRIIEKITEYQKAYFDKGEAYLRPMNMKELAIDLNLHESTVSRAVKDKFISVPAGTIRLRDLFTNGINSGTKEENISSNVIKKEINRVVEAEDKLNPLSDQAIYELLKNLNMNISRRTVAKYREELGIRSSAKRKVYSN</sequence>